<dbReference type="PANTHER" id="PTHR47701:SF2">
    <property type="entry name" value="PROTEIN MODIFIER OF SNC1 11"/>
    <property type="match status" value="1"/>
</dbReference>
<dbReference type="EMBL" id="JABCRI010000004">
    <property type="protein sequence ID" value="KAF8407249.1"/>
    <property type="molecule type" value="Genomic_DNA"/>
</dbReference>
<sequence>MDESNSLQVFFNGGLVKQETTINDVKNAFMEGMVVLDFDMLWAMVSLHICKKIEENWRGLMNMEVKLMELRGYVQEKFSIALKINSLFLVDRDKTKDGMIQEQDETFSDTQSVDLALRMIEGDLPKTKEGMIQEGVCLLAMILHWLSFGCGQVPWLTNFAILSFCKFGTGSTWHGSDELKKSEELKRKARAERFGLSEQSVANDEFKKKAHAARFAPVSKMDTLEGDKKKATAISSAS</sequence>
<name>A0A834ZH52_TETSI</name>
<keyword evidence="2" id="KW-1185">Reference proteome</keyword>
<evidence type="ECO:0000313" key="1">
    <source>
        <dbReference type="EMBL" id="KAF8407249.1"/>
    </source>
</evidence>
<dbReference type="GO" id="GO:0016973">
    <property type="term" value="P:poly(A)+ mRNA export from nucleus"/>
    <property type="evidence" value="ECO:0007669"/>
    <property type="project" value="InterPro"/>
</dbReference>
<organism evidence="1 2">
    <name type="scientific">Tetracentron sinense</name>
    <name type="common">Spur-leaf</name>
    <dbReference type="NCBI Taxonomy" id="13715"/>
    <lineage>
        <taxon>Eukaryota</taxon>
        <taxon>Viridiplantae</taxon>
        <taxon>Streptophyta</taxon>
        <taxon>Embryophyta</taxon>
        <taxon>Tracheophyta</taxon>
        <taxon>Spermatophyta</taxon>
        <taxon>Magnoliopsida</taxon>
        <taxon>Trochodendrales</taxon>
        <taxon>Trochodendraceae</taxon>
        <taxon>Tetracentron</taxon>
    </lineage>
</organism>
<dbReference type="Proteomes" id="UP000655225">
    <property type="component" value="Unassembled WGS sequence"/>
</dbReference>
<accession>A0A834ZH52</accession>
<gene>
    <name evidence="1" type="ORF">HHK36_006376</name>
</gene>
<evidence type="ECO:0000313" key="2">
    <source>
        <dbReference type="Proteomes" id="UP000655225"/>
    </source>
</evidence>
<dbReference type="PANTHER" id="PTHR47701">
    <property type="entry name" value="PROTEIN MODIFIER OF SNC1 11"/>
    <property type="match status" value="1"/>
</dbReference>
<proteinExistence type="predicted"/>
<protein>
    <submittedName>
        <fullName evidence="1">Uncharacterized protein</fullName>
    </submittedName>
</protein>
<dbReference type="InterPro" id="IPR044209">
    <property type="entry name" value="MOS11"/>
</dbReference>
<comment type="caution">
    <text evidence="1">The sequence shown here is derived from an EMBL/GenBank/DDBJ whole genome shotgun (WGS) entry which is preliminary data.</text>
</comment>
<dbReference type="AlphaFoldDB" id="A0A834ZH52"/>
<dbReference type="GO" id="GO:0005634">
    <property type="term" value="C:nucleus"/>
    <property type="evidence" value="ECO:0007669"/>
    <property type="project" value="TreeGrafter"/>
</dbReference>
<dbReference type="OrthoDB" id="5837849at2759"/>
<reference evidence="1 2" key="1">
    <citation type="submission" date="2020-04" db="EMBL/GenBank/DDBJ databases">
        <title>Plant Genome Project.</title>
        <authorList>
            <person name="Zhang R.-G."/>
        </authorList>
    </citation>
    <scope>NUCLEOTIDE SEQUENCE [LARGE SCALE GENOMIC DNA]</scope>
    <source>
        <strain evidence="1">YNK0</strain>
        <tissue evidence="1">Leaf</tissue>
    </source>
</reference>